<dbReference type="AlphaFoldDB" id="A0A1F8DRC4"/>
<dbReference type="PANTHER" id="PTHR10584:SF166">
    <property type="entry name" value="RIBOKINASE"/>
    <property type="match status" value="1"/>
</dbReference>
<keyword evidence="1" id="KW-0808">Transferase</keyword>
<dbReference type="Proteomes" id="UP000178946">
    <property type="component" value="Unassembled WGS sequence"/>
</dbReference>
<keyword evidence="2" id="KW-0418">Kinase</keyword>
<sequence length="348" mass="37694">MYDIITIGTATLDVFLASPLFKVLKDPEHLKRAGMPMGEAQCFALGAKIEVEQPILTVGGGAANAAVTFARQGLRAGAVVGIGIDSNGEAALKELKDEKIATLPVYDEKDMTGYSVILISSGGERTILHYRGASRRINGREPVFGKIKTKWIYVSPGGIPIAAIQRIITRFKNDGTKIAMNPSKNYLKAGAAKMKALLNKLDVVLVNREEAAYLTGIDYKNERGIFQKFDELTRGIAIMTDGPRGVFASDGKNIYKAGIFKNKKILDRTGAGDAFGSGFVVGLIQQIQNSKFKIQNLPPEAVKYAIRFASANATSVVERIGATEGILSKRDFSAARWARLPIKVIELN</sequence>
<dbReference type="SUPFAM" id="SSF53613">
    <property type="entry name" value="Ribokinase-like"/>
    <property type="match status" value="1"/>
</dbReference>
<dbReference type="GO" id="GO:0016301">
    <property type="term" value="F:kinase activity"/>
    <property type="evidence" value="ECO:0007669"/>
    <property type="project" value="UniProtKB-KW"/>
</dbReference>
<dbReference type="InterPro" id="IPR029056">
    <property type="entry name" value="Ribokinase-like"/>
</dbReference>
<feature type="domain" description="Carbohydrate kinase PfkB" evidence="3">
    <location>
        <begin position="48"/>
        <end position="325"/>
    </location>
</feature>
<dbReference type="GO" id="GO:0006796">
    <property type="term" value="P:phosphate-containing compound metabolic process"/>
    <property type="evidence" value="ECO:0007669"/>
    <property type="project" value="UniProtKB-ARBA"/>
</dbReference>
<evidence type="ECO:0000259" key="3">
    <source>
        <dbReference type="Pfam" id="PF00294"/>
    </source>
</evidence>
<gene>
    <name evidence="4" type="ORF">A3A20_00065</name>
</gene>
<dbReference type="PRINTS" id="PR00990">
    <property type="entry name" value="RIBOKINASE"/>
</dbReference>
<organism evidence="4 5">
    <name type="scientific">Candidatus Wolfebacteria bacterium RIFCSPLOWO2_01_FULL_45_19</name>
    <dbReference type="NCBI Taxonomy" id="1802557"/>
    <lineage>
        <taxon>Bacteria</taxon>
        <taxon>Candidatus Wolfeibacteriota</taxon>
    </lineage>
</organism>
<dbReference type="InterPro" id="IPR011611">
    <property type="entry name" value="PfkB_dom"/>
</dbReference>
<dbReference type="PANTHER" id="PTHR10584">
    <property type="entry name" value="SUGAR KINASE"/>
    <property type="match status" value="1"/>
</dbReference>
<comment type="caution">
    <text evidence="4">The sequence shown here is derived from an EMBL/GenBank/DDBJ whole genome shotgun (WGS) entry which is preliminary data.</text>
</comment>
<protein>
    <recommendedName>
        <fullName evidence="3">Carbohydrate kinase PfkB domain-containing protein</fullName>
    </recommendedName>
</protein>
<proteinExistence type="predicted"/>
<evidence type="ECO:0000313" key="5">
    <source>
        <dbReference type="Proteomes" id="UP000178946"/>
    </source>
</evidence>
<dbReference type="Gene3D" id="3.40.1190.20">
    <property type="match status" value="1"/>
</dbReference>
<dbReference type="InterPro" id="IPR002139">
    <property type="entry name" value="Ribo/fructo_kinase"/>
</dbReference>
<dbReference type="STRING" id="1802557.A3A20_00065"/>
<evidence type="ECO:0000313" key="4">
    <source>
        <dbReference type="EMBL" id="OGM90966.1"/>
    </source>
</evidence>
<reference evidence="4 5" key="1">
    <citation type="journal article" date="2016" name="Nat. Commun.">
        <title>Thousands of microbial genomes shed light on interconnected biogeochemical processes in an aquifer system.</title>
        <authorList>
            <person name="Anantharaman K."/>
            <person name="Brown C.T."/>
            <person name="Hug L.A."/>
            <person name="Sharon I."/>
            <person name="Castelle C.J."/>
            <person name="Probst A.J."/>
            <person name="Thomas B.C."/>
            <person name="Singh A."/>
            <person name="Wilkins M.J."/>
            <person name="Karaoz U."/>
            <person name="Brodie E.L."/>
            <person name="Williams K.H."/>
            <person name="Hubbard S.S."/>
            <person name="Banfield J.F."/>
        </authorList>
    </citation>
    <scope>NUCLEOTIDE SEQUENCE [LARGE SCALE GENOMIC DNA]</scope>
</reference>
<evidence type="ECO:0000256" key="1">
    <source>
        <dbReference type="ARBA" id="ARBA00022679"/>
    </source>
</evidence>
<evidence type="ECO:0000256" key="2">
    <source>
        <dbReference type="ARBA" id="ARBA00022777"/>
    </source>
</evidence>
<accession>A0A1F8DRC4</accession>
<dbReference type="Pfam" id="PF00294">
    <property type="entry name" value="PfkB"/>
    <property type="match status" value="1"/>
</dbReference>
<name>A0A1F8DRC4_9BACT</name>
<dbReference type="EMBL" id="MGIR01000005">
    <property type="protein sequence ID" value="OGM90966.1"/>
    <property type="molecule type" value="Genomic_DNA"/>
</dbReference>